<evidence type="ECO:0000313" key="15">
    <source>
        <dbReference type="Proteomes" id="UP000054018"/>
    </source>
</evidence>
<organism evidence="14 15">
    <name type="scientific">Pisolithus microcarpus 441</name>
    <dbReference type="NCBI Taxonomy" id="765257"/>
    <lineage>
        <taxon>Eukaryota</taxon>
        <taxon>Fungi</taxon>
        <taxon>Dikarya</taxon>
        <taxon>Basidiomycota</taxon>
        <taxon>Agaricomycotina</taxon>
        <taxon>Agaricomycetes</taxon>
        <taxon>Agaricomycetidae</taxon>
        <taxon>Boletales</taxon>
        <taxon>Sclerodermatineae</taxon>
        <taxon>Pisolithaceae</taxon>
        <taxon>Pisolithus</taxon>
    </lineage>
</organism>
<dbReference type="InterPro" id="IPR013251">
    <property type="entry name" value="DASH_Spc19"/>
</dbReference>
<evidence type="ECO:0000256" key="6">
    <source>
        <dbReference type="ARBA" id="ARBA00022454"/>
    </source>
</evidence>
<evidence type="ECO:0000256" key="12">
    <source>
        <dbReference type="ARBA" id="ARBA00032583"/>
    </source>
</evidence>
<dbReference type="HOGENOM" id="CLU_118729_0_0_1"/>
<evidence type="ECO:0000256" key="11">
    <source>
        <dbReference type="ARBA" id="ARBA00023328"/>
    </source>
</evidence>
<feature type="coiled-coil region" evidence="13">
    <location>
        <begin position="140"/>
        <end position="174"/>
    </location>
</feature>
<evidence type="ECO:0000256" key="4">
    <source>
        <dbReference type="ARBA" id="ARBA00008952"/>
    </source>
</evidence>
<keyword evidence="8" id="KW-0995">Kinetochore</keyword>
<keyword evidence="11" id="KW-0137">Centromere</keyword>
<dbReference type="OrthoDB" id="3361333at2759"/>
<gene>
    <name evidence="14" type="ORF">PISMIDRAFT_672434</name>
</gene>
<keyword evidence="13" id="KW-0175">Coiled coil</keyword>
<evidence type="ECO:0000256" key="3">
    <source>
        <dbReference type="ARBA" id="ARBA00004629"/>
    </source>
</evidence>
<reference evidence="14 15" key="1">
    <citation type="submission" date="2014-04" db="EMBL/GenBank/DDBJ databases">
        <authorList>
            <consortium name="DOE Joint Genome Institute"/>
            <person name="Kuo A."/>
            <person name="Kohler A."/>
            <person name="Costa M.D."/>
            <person name="Nagy L.G."/>
            <person name="Floudas D."/>
            <person name="Copeland A."/>
            <person name="Barry K.W."/>
            <person name="Cichocki N."/>
            <person name="Veneault-Fourrey C."/>
            <person name="LaButti K."/>
            <person name="Lindquist E.A."/>
            <person name="Lipzen A."/>
            <person name="Lundell T."/>
            <person name="Morin E."/>
            <person name="Murat C."/>
            <person name="Sun H."/>
            <person name="Tunlid A."/>
            <person name="Henrissat B."/>
            <person name="Grigoriev I.V."/>
            <person name="Hibbett D.S."/>
            <person name="Martin F."/>
            <person name="Nordberg H.P."/>
            <person name="Cantor M.N."/>
            <person name="Hua S.X."/>
        </authorList>
    </citation>
    <scope>NUCLEOTIDE SEQUENCE [LARGE SCALE GENOMIC DNA]</scope>
    <source>
        <strain evidence="14 15">441</strain>
    </source>
</reference>
<keyword evidence="7" id="KW-0963">Cytoplasm</keyword>
<evidence type="ECO:0000256" key="7">
    <source>
        <dbReference type="ARBA" id="ARBA00022490"/>
    </source>
</evidence>
<sequence>MKSRSSTLPRPRDSVFSGGLDFRNDANAVCPPNVRECVSAMEDCCEEAYEAQQLLRNGTFDLPRMNKVLESQRVFLLIDEATVKRYRSDLADEVEPQVNELIDRAEQGLKLLRRKEGLVHSKVETAKVVQSRAATAPTANKREERRAQLLSKQRRRLEEEVRLLESEIMALQKKSSQA</sequence>
<dbReference type="PANTHER" id="PTHR28262">
    <property type="entry name" value="DASH COMPLEX SUBUNIT SPC19"/>
    <property type="match status" value="1"/>
</dbReference>
<dbReference type="GO" id="GO:0042729">
    <property type="term" value="C:DASH complex"/>
    <property type="evidence" value="ECO:0007669"/>
    <property type="project" value="InterPro"/>
</dbReference>
<dbReference type="Pfam" id="PF08287">
    <property type="entry name" value="DASH_Spc19"/>
    <property type="match status" value="1"/>
</dbReference>
<evidence type="ECO:0000256" key="2">
    <source>
        <dbReference type="ARBA" id="ARBA00004186"/>
    </source>
</evidence>
<proteinExistence type="inferred from homology"/>
<dbReference type="EMBL" id="KN833690">
    <property type="protein sequence ID" value="KIK29044.1"/>
    <property type="molecule type" value="Genomic_DNA"/>
</dbReference>
<evidence type="ECO:0000313" key="14">
    <source>
        <dbReference type="EMBL" id="KIK29044.1"/>
    </source>
</evidence>
<keyword evidence="6" id="KW-0158">Chromosome</keyword>
<protein>
    <recommendedName>
        <fullName evidence="5">DASH complex subunit SPC19</fullName>
    </recommendedName>
    <alternativeName>
        <fullName evidence="12">Outer kinetochore protein SPC19</fullName>
    </alternativeName>
</protein>
<evidence type="ECO:0000256" key="8">
    <source>
        <dbReference type="ARBA" id="ARBA00022838"/>
    </source>
</evidence>
<evidence type="ECO:0000256" key="9">
    <source>
        <dbReference type="ARBA" id="ARBA00023212"/>
    </source>
</evidence>
<accession>A0A0C9ZSS4</accession>
<name>A0A0C9ZSS4_9AGAM</name>
<dbReference type="AlphaFoldDB" id="A0A0C9ZSS4"/>
<evidence type="ECO:0000256" key="5">
    <source>
        <dbReference type="ARBA" id="ARBA00016329"/>
    </source>
</evidence>
<keyword evidence="15" id="KW-1185">Reference proteome</keyword>
<dbReference type="STRING" id="765257.A0A0C9ZSS4"/>
<reference evidence="15" key="2">
    <citation type="submission" date="2015-01" db="EMBL/GenBank/DDBJ databases">
        <title>Evolutionary Origins and Diversification of the Mycorrhizal Mutualists.</title>
        <authorList>
            <consortium name="DOE Joint Genome Institute"/>
            <consortium name="Mycorrhizal Genomics Consortium"/>
            <person name="Kohler A."/>
            <person name="Kuo A."/>
            <person name="Nagy L.G."/>
            <person name="Floudas D."/>
            <person name="Copeland A."/>
            <person name="Barry K.W."/>
            <person name="Cichocki N."/>
            <person name="Veneault-Fourrey C."/>
            <person name="LaButti K."/>
            <person name="Lindquist E.A."/>
            <person name="Lipzen A."/>
            <person name="Lundell T."/>
            <person name="Morin E."/>
            <person name="Murat C."/>
            <person name="Riley R."/>
            <person name="Ohm R."/>
            <person name="Sun H."/>
            <person name="Tunlid A."/>
            <person name="Henrissat B."/>
            <person name="Grigoriev I.V."/>
            <person name="Hibbett D.S."/>
            <person name="Martin F."/>
        </authorList>
    </citation>
    <scope>NUCLEOTIDE SEQUENCE [LARGE SCALE GENOMIC DNA]</scope>
    <source>
        <strain evidence="15">441</strain>
    </source>
</reference>
<dbReference type="GO" id="GO:0005876">
    <property type="term" value="C:spindle microtubule"/>
    <property type="evidence" value="ECO:0007669"/>
    <property type="project" value="InterPro"/>
</dbReference>
<keyword evidence="10" id="KW-0539">Nucleus</keyword>
<dbReference type="Proteomes" id="UP000054018">
    <property type="component" value="Unassembled WGS sequence"/>
</dbReference>
<comment type="similarity">
    <text evidence="4">Belongs to the DASH complex SPC19 family.</text>
</comment>
<evidence type="ECO:0000256" key="13">
    <source>
        <dbReference type="SAM" id="Coils"/>
    </source>
</evidence>
<evidence type="ECO:0000256" key="10">
    <source>
        <dbReference type="ARBA" id="ARBA00023242"/>
    </source>
</evidence>
<comment type="subcellular location">
    <subcellularLocation>
        <location evidence="3">Chromosome</location>
        <location evidence="3">Centromere</location>
        <location evidence="3">Kinetochore</location>
    </subcellularLocation>
    <subcellularLocation>
        <location evidence="2">Cytoplasm</location>
        <location evidence="2">Cytoskeleton</location>
        <location evidence="2">Spindle</location>
    </subcellularLocation>
    <subcellularLocation>
        <location evidence="1">Nucleus</location>
    </subcellularLocation>
</comment>
<dbReference type="PANTHER" id="PTHR28262:SF1">
    <property type="entry name" value="DASH COMPLEX SUBUNIT SPC19"/>
    <property type="match status" value="1"/>
</dbReference>
<evidence type="ECO:0000256" key="1">
    <source>
        <dbReference type="ARBA" id="ARBA00004123"/>
    </source>
</evidence>
<dbReference type="GO" id="GO:0008608">
    <property type="term" value="P:attachment of spindle microtubules to kinetochore"/>
    <property type="evidence" value="ECO:0007669"/>
    <property type="project" value="InterPro"/>
</dbReference>
<keyword evidence="9" id="KW-0206">Cytoskeleton</keyword>